<dbReference type="WormBase" id="SRAE_X000076400">
    <property type="protein sequence ID" value="SRP09335"/>
    <property type="gene ID" value="WBGene00266325"/>
</dbReference>
<dbReference type="GeneID" id="36383819"/>
<proteinExistence type="predicted"/>
<dbReference type="Proteomes" id="UP000035682">
    <property type="component" value="Unplaced"/>
</dbReference>
<accession>A0A090LUX0</accession>
<dbReference type="CTD" id="36383819"/>
<evidence type="ECO:0000313" key="3">
    <source>
        <dbReference type="Proteomes" id="UP000035682"/>
    </source>
</evidence>
<protein>
    <submittedName>
        <fullName evidence="2 4">Uncharacterized protein</fullName>
    </submittedName>
</protein>
<reference evidence="2" key="1">
    <citation type="submission" date="2014-09" db="EMBL/GenBank/DDBJ databases">
        <authorList>
            <person name="Aslett A.Martin."/>
        </authorList>
    </citation>
    <scope>NUCLEOTIDE SEQUENCE</scope>
    <source>
        <strain evidence="2">ED321 Heterogonic</strain>
    </source>
</reference>
<evidence type="ECO:0000313" key="4">
    <source>
        <dbReference type="WBParaSite" id="SRAE_X000076400.1"/>
    </source>
</evidence>
<gene>
    <name evidence="2 4 5" type="ORF">SRAE_X000076400</name>
</gene>
<dbReference type="RefSeq" id="XP_024510635.1">
    <property type="nucleotide sequence ID" value="XM_024645148.1"/>
</dbReference>
<keyword evidence="1" id="KW-0472">Membrane</keyword>
<reference evidence="3" key="2">
    <citation type="submission" date="2014-09" db="EMBL/GenBank/DDBJ databases">
        <authorList>
            <person name="Martin A.A."/>
        </authorList>
    </citation>
    <scope>NUCLEOTIDE SEQUENCE</scope>
    <source>
        <strain evidence="3">ED321</strain>
    </source>
</reference>
<dbReference type="WBParaSite" id="SRAE_X000076400.1">
    <property type="protein sequence ID" value="SRAE_X000076400.1"/>
    <property type="gene ID" value="WBGene00266325"/>
</dbReference>
<evidence type="ECO:0000313" key="2">
    <source>
        <dbReference type="EMBL" id="CEF71439.1"/>
    </source>
</evidence>
<keyword evidence="1" id="KW-0812">Transmembrane</keyword>
<feature type="transmembrane region" description="Helical" evidence="1">
    <location>
        <begin position="6"/>
        <end position="23"/>
    </location>
</feature>
<evidence type="ECO:0000256" key="1">
    <source>
        <dbReference type="SAM" id="Phobius"/>
    </source>
</evidence>
<name>A0A090LUX0_STRRB</name>
<evidence type="ECO:0000313" key="5">
    <source>
        <dbReference type="WormBase" id="SRAE_X000076400"/>
    </source>
</evidence>
<keyword evidence="3" id="KW-1185">Reference proteome</keyword>
<reference evidence="4" key="3">
    <citation type="submission" date="2020-12" db="UniProtKB">
        <authorList>
            <consortium name="WormBaseParasite"/>
        </authorList>
    </citation>
    <scope>IDENTIFICATION</scope>
</reference>
<sequence length="86" mass="10221">MNTFSFYIFFIITFLTFTAYYGNGHIIDNNHLNNGEIPTDYNDVPRYMSGKNHYKRERPLQMSGFGWDECEFSPLSCLLRKRSYSK</sequence>
<keyword evidence="1" id="KW-1133">Transmembrane helix</keyword>
<organism evidence="2">
    <name type="scientific">Strongyloides ratti</name>
    <name type="common">Parasitic roundworm</name>
    <dbReference type="NCBI Taxonomy" id="34506"/>
    <lineage>
        <taxon>Eukaryota</taxon>
        <taxon>Metazoa</taxon>
        <taxon>Ecdysozoa</taxon>
        <taxon>Nematoda</taxon>
        <taxon>Chromadorea</taxon>
        <taxon>Rhabditida</taxon>
        <taxon>Tylenchina</taxon>
        <taxon>Panagrolaimomorpha</taxon>
        <taxon>Strongyloidoidea</taxon>
        <taxon>Strongyloididae</taxon>
        <taxon>Strongyloides</taxon>
    </lineage>
</organism>
<dbReference type="EMBL" id="LN609530">
    <property type="protein sequence ID" value="CEF71439.1"/>
    <property type="molecule type" value="Genomic_DNA"/>
</dbReference>
<dbReference type="OrthoDB" id="5873612at2759"/>
<dbReference type="AlphaFoldDB" id="A0A090LUX0"/>